<dbReference type="GO" id="GO:0004519">
    <property type="term" value="F:endonuclease activity"/>
    <property type="evidence" value="ECO:0007669"/>
    <property type="project" value="UniProtKB-KW"/>
</dbReference>
<organism evidence="3 4">
    <name type="scientific">Candidatus Kaiserbacteria bacterium CG10_big_fil_rev_8_21_14_0_10_49_17</name>
    <dbReference type="NCBI Taxonomy" id="1974609"/>
    <lineage>
        <taxon>Bacteria</taxon>
        <taxon>Candidatus Kaiseribacteriota</taxon>
    </lineage>
</organism>
<keyword evidence="3" id="KW-0540">Nuclease</keyword>
<dbReference type="SMART" id="SM00507">
    <property type="entry name" value="HNHc"/>
    <property type="match status" value="1"/>
</dbReference>
<keyword evidence="3" id="KW-0255">Endonuclease</keyword>
<evidence type="ECO:0000256" key="1">
    <source>
        <dbReference type="SAM" id="MobiDB-lite"/>
    </source>
</evidence>
<evidence type="ECO:0000313" key="4">
    <source>
        <dbReference type="Proteomes" id="UP000228809"/>
    </source>
</evidence>
<reference evidence="4" key="1">
    <citation type="submission" date="2017-09" db="EMBL/GenBank/DDBJ databases">
        <title>Depth-based differentiation of microbial function through sediment-hosted aquifers and enrichment of novel symbionts in the deep terrestrial subsurface.</title>
        <authorList>
            <person name="Probst A.J."/>
            <person name="Ladd B."/>
            <person name="Jarett J.K."/>
            <person name="Geller-Mcgrath D.E."/>
            <person name="Sieber C.M.K."/>
            <person name="Emerson J.B."/>
            <person name="Anantharaman K."/>
            <person name="Thomas B.C."/>
            <person name="Malmstrom R."/>
            <person name="Stieglmeier M."/>
            <person name="Klingl A."/>
            <person name="Woyke T."/>
            <person name="Ryan C.M."/>
            <person name="Banfield J.F."/>
        </authorList>
    </citation>
    <scope>NUCLEOTIDE SEQUENCE [LARGE SCALE GENOMIC DNA]</scope>
</reference>
<evidence type="ECO:0000259" key="2">
    <source>
        <dbReference type="SMART" id="SM00507"/>
    </source>
</evidence>
<sequence length="176" mass="20378">MGKQKQRPRSWTTNQLVVAVRTSTSVRQVLLKLGLQPAGGNYTQIHLYIREMGLSTDHFLGQGWSRGLKDRVGNGRPLREILRKNSDYQSFKLKKRLFREGLKREQCELCGWNKRAPDGRLPLELDHINGDKRDNRLENLQILCPNCHSLQPTHRGMNKRKRRDGEIGKHATLKMS</sequence>
<gene>
    <name evidence="3" type="ORF">COU17_00710</name>
</gene>
<evidence type="ECO:0000313" key="3">
    <source>
        <dbReference type="EMBL" id="PIT91494.1"/>
    </source>
</evidence>
<dbReference type="Pfam" id="PF13392">
    <property type="entry name" value="HNH_3"/>
    <property type="match status" value="1"/>
</dbReference>
<accession>A0A2M6WFJ5</accession>
<feature type="domain" description="HNH nuclease" evidence="2">
    <location>
        <begin position="97"/>
        <end position="149"/>
    </location>
</feature>
<dbReference type="InterPro" id="IPR003615">
    <property type="entry name" value="HNH_nuc"/>
</dbReference>
<dbReference type="AlphaFoldDB" id="A0A2M6WFJ5"/>
<dbReference type="Gene3D" id="1.10.30.50">
    <property type="match status" value="1"/>
</dbReference>
<comment type="caution">
    <text evidence="3">The sequence shown here is derived from an EMBL/GenBank/DDBJ whole genome shotgun (WGS) entry which is preliminary data.</text>
</comment>
<protein>
    <submittedName>
        <fullName evidence="3">HNH endonuclease</fullName>
    </submittedName>
</protein>
<dbReference type="Proteomes" id="UP000228809">
    <property type="component" value="Unassembled WGS sequence"/>
</dbReference>
<name>A0A2M6WFJ5_9BACT</name>
<dbReference type="EMBL" id="PFBJ01000003">
    <property type="protein sequence ID" value="PIT91494.1"/>
    <property type="molecule type" value="Genomic_DNA"/>
</dbReference>
<dbReference type="CDD" id="cd00085">
    <property type="entry name" value="HNHc"/>
    <property type="match status" value="1"/>
</dbReference>
<proteinExistence type="predicted"/>
<keyword evidence="3" id="KW-0378">Hydrolase</keyword>
<feature type="region of interest" description="Disordered" evidence="1">
    <location>
        <begin position="152"/>
        <end position="176"/>
    </location>
</feature>